<evidence type="ECO:0000313" key="4">
    <source>
        <dbReference type="Proteomes" id="UP001228690"/>
    </source>
</evidence>
<dbReference type="InterPro" id="IPR000620">
    <property type="entry name" value="EamA_dom"/>
</dbReference>
<keyword evidence="1" id="KW-1133">Transmembrane helix</keyword>
<evidence type="ECO:0000259" key="2">
    <source>
        <dbReference type="Pfam" id="PF00892"/>
    </source>
</evidence>
<feature type="transmembrane region" description="Helical" evidence="1">
    <location>
        <begin position="39"/>
        <end position="60"/>
    </location>
</feature>
<keyword evidence="4" id="KW-1185">Reference proteome</keyword>
<dbReference type="InterPro" id="IPR037185">
    <property type="entry name" value="EmrE-like"/>
</dbReference>
<gene>
    <name evidence="3" type="ORF">P0082_08800</name>
</gene>
<dbReference type="PANTHER" id="PTHR22911">
    <property type="entry name" value="ACYL-MALONYL CONDENSING ENZYME-RELATED"/>
    <property type="match status" value="1"/>
</dbReference>
<feature type="domain" description="EamA" evidence="2">
    <location>
        <begin position="158"/>
        <end position="292"/>
    </location>
</feature>
<dbReference type="SUPFAM" id="SSF103481">
    <property type="entry name" value="Multidrug resistance efflux transporter EmrE"/>
    <property type="match status" value="2"/>
</dbReference>
<dbReference type="RefSeq" id="WP_326926761.1">
    <property type="nucleotide sequence ID" value="NZ_CP123443.1"/>
</dbReference>
<dbReference type="EMBL" id="CP123443">
    <property type="protein sequence ID" value="WGK68575.1"/>
    <property type="molecule type" value="Genomic_DNA"/>
</dbReference>
<protein>
    <submittedName>
        <fullName evidence="3">DMT family transporter</fullName>
    </submittedName>
</protein>
<feature type="transmembrane region" description="Helical" evidence="1">
    <location>
        <begin position="72"/>
        <end position="89"/>
    </location>
</feature>
<feature type="transmembrane region" description="Helical" evidence="1">
    <location>
        <begin position="188"/>
        <end position="206"/>
    </location>
</feature>
<feature type="domain" description="EamA" evidence="2">
    <location>
        <begin position="10"/>
        <end position="144"/>
    </location>
</feature>
<reference evidence="3 4" key="1">
    <citation type="submission" date="2023-04" db="EMBL/GenBank/DDBJ databases">
        <title>Spirochaete genome identified in red abalone sample constitutes a novel genus.</title>
        <authorList>
            <person name="Sharma S.P."/>
            <person name="Purcell C.M."/>
            <person name="Hyde J.R."/>
            <person name="Severin A.J."/>
        </authorList>
    </citation>
    <scope>NUCLEOTIDE SEQUENCE [LARGE SCALE GENOMIC DNA]</scope>
    <source>
        <strain evidence="3 4">SP-2023</strain>
    </source>
</reference>
<dbReference type="Proteomes" id="UP001228690">
    <property type="component" value="Chromosome"/>
</dbReference>
<sequence length="294" mass="32511">MTYNLKKAGMYALIAAALNGTIGTLTRLGFTMEATHHQIAFYKCFLSFLLLLIFCICHSGYRKKLFLLRQKFWHFSLQALLGIFGLYFFETWAFSKISIPLVSFLTYSASIITLVLSVVFLKEKFKIHTVLSFLLIIAGIYLMFYSEIGVSGNTGSIFGMVLAILGGTSYALFIFVSKLLRIGSGIPHLVWMLGLGSLYLLFPVLYESSPTNFAWPGISAVLVIVSLALFPTIGGFYCTTRAIDLGQAGRVQIIETSDPLFATFYGFLIFGDKLSLMGSLSAALIMLGLVFAMR</sequence>
<feature type="transmembrane region" description="Helical" evidence="1">
    <location>
        <begin position="276"/>
        <end position="293"/>
    </location>
</feature>
<organism evidence="3 4">
    <name type="scientific">Candidatus Haliotispira prima</name>
    <dbReference type="NCBI Taxonomy" id="3034016"/>
    <lineage>
        <taxon>Bacteria</taxon>
        <taxon>Pseudomonadati</taxon>
        <taxon>Spirochaetota</taxon>
        <taxon>Spirochaetia</taxon>
        <taxon>Spirochaetales</taxon>
        <taxon>Spirochaetaceae</taxon>
        <taxon>Candidatus Haliotispira</taxon>
    </lineage>
</organism>
<dbReference type="PANTHER" id="PTHR22911:SF79">
    <property type="entry name" value="MOBA-LIKE NTP TRANSFERASE DOMAIN-CONTAINING PROTEIN"/>
    <property type="match status" value="1"/>
</dbReference>
<feature type="transmembrane region" description="Helical" evidence="1">
    <location>
        <begin position="218"/>
        <end position="239"/>
    </location>
</feature>
<name>A0ABY8MGB4_9SPIO</name>
<evidence type="ECO:0000313" key="3">
    <source>
        <dbReference type="EMBL" id="WGK68575.1"/>
    </source>
</evidence>
<accession>A0ABY8MGB4</accession>
<feature type="transmembrane region" description="Helical" evidence="1">
    <location>
        <begin position="127"/>
        <end position="145"/>
    </location>
</feature>
<proteinExistence type="predicted"/>
<keyword evidence="1" id="KW-0812">Transmembrane</keyword>
<dbReference type="Pfam" id="PF00892">
    <property type="entry name" value="EamA"/>
    <property type="match status" value="2"/>
</dbReference>
<keyword evidence="1" id="KW-0472">Membrane</keyword>
<evidence type="ECO:0000256" key="1">
    <source>
        <dbReference type="SAM" id="Phobius"/>
    </source>
</evidence>
<feature type="transmembrane region" description="Helical" evidence="1">
    <location>
        <begin position="101"/>
        <end position="120"/>
    </location>
</feature>
<feature type="transmembrane region" description="Helical" evidence="1">
    <location>
        <begin position="157"/>
        <end position="176"/>
    </location>
</feature>
<feature type="transmembrane region" description="Helical" evidence="1">
    <location>
        <begin position="251"/>
        <end position="270"/>
    </location>
</feature>